<keyword evidence="1" id="KW-0472">Membrane</keyword>
<comment type="caution">
    <text evidence="2">The sequence shown here is derived from an EMBL/GenBank/DDBJ whole genome shotgun (WGS) entry which is preliminary data.</text>
</comment>
<reference evidence="2 3" key="1">
    <citation type="submission" date="2020-03" db="EMBL/GenBank/DDBJ databases">
        <title>Roseomonas selenitidurans sp. nov. isolated from urban soil.</title>
        <authorList>
            <person name="Liu H."/>
        </authorList>
    </citation>
    <scope>NUCLEOTIDE SEQUENCE [LARGE SCALE GENOMIC DNA]</scope>
    <source>
        <strain evidence="2 3">BU-1</strain>
    </source>
</reference>
<organism evidence="2 3">
    <name type="scientific">Falsiroseomonas selenitidurans</name>
    <dbReference type="NCBI Taxonomy" id="2716335"/>
    <lineage>
        <taxon>Bacteria</taxon>
        <taxon>Pseudomonadati</taxon>
        <taxon>Pseudomonadota</taxon>
        <taxon>Alphaproteobacteria</taxon>
        <taxon>Acetobacterales</taxon>
        <taxon>Roseomonadaceae</taxon>
        <taxon>Falsiroseomonas</taxon>
    </lineage>
</organism>
<protein>
    <submittedName>
        <fullName evidence="2">Uncharacterized protein</fullName>
    </submittedName>
</protein>
<feature type="transmembrane region" description="Helical" evidence="1">
    <location>
        <begin position="94"/>
        <end position="112"/>
    </location>
</feature>
<dbReference type="EMBL" id="JAAVNE010000072">
    <property type="protein sequence ID" value="NKC34242.1"/>
    <property type="molecule type" value="Genomic_DNA"/>
</dbReference>
<evidence type="ECO:0000313" key="3">
    <source>
        <dbReference type="Proteomes" id="UP000787635"/>
    </source>
</evidence>
<dbReference type="Proteomes" id="UP000787635">
    <property type="component" value="Unassembled WGS sequence"/>
</dbReference>
<proteinExistence type="predicted"/>
<feature type="transmembrane region" description="Helical" evidence="1">
    <location>
        <begin position="24"/>
        <end position="43"/>
    </location>
</feature>
<sequence>MSTGPVPGPEPAYQPWRRRPRPEAARRGWLGVLALVGGLAVPADLAEPALPALGLPMMGLPAMGWLALAAALALPAGLLLAALRPARLGRLPWLPARLVPLLALLALAQILAGGPRGLLGAHLPEVAGLQESLLHVPPSPWPAERLRAALAERRPVPRPRPASADEALYNALVLARHGQARAAASALADSLRLPGRPRPDALLLLEALRDMAETRAPLAAVTLPPDQAALLAALEQPEAPDRAAALAALAEMPPAEAMIAEAALAHARIAASLPDGPTLAAAAQIAMALDGLLEEARFAAFADAFLDPGRALRLRQGLEALGWTREVAARRPSVALLAPPPGDPGPIRLRVLPPEPARAVQWWQDGAWVALPEGPAGPELALPRPFHPAMLRFRHLDRDGVPGPPVEHAFDPAAAIRQAAQRALQAQGPFGLYQPGWLEPGRLNPLPLAGRLLPGLSAIEWRSDADLAPRRIEVAPRDDAVLAADPPRLQVEFPVPEAARLLVLVAVYADGSRGEPVELPIR</sequence>
<gene>
    <name evidence="2" type="ORF">HEQ75_25525</name>
</gene>
<keyword evidence="1" id="KW-0812">Transmembrane</keyword>
<dbReference type="RefSeq" id="WP_209318776.1">
    <property type="nucleotide sequence ID" value="NZ_JAAVNE010000072.1"/>
</dbReference>
<evidence type="ECO:0000313" key="2">
    <source>
        <dbReference type="EMBL" id="NKC34242.1"/>
    </source>
</evidence>
<accession>A0ABX1EEA4</accession>
<name>A0ABX1EEA4_9PROT</name>
<keyword evidence="1" id="KW-1133">Transmembrane helix</keyword>
<keyword evidence="3" id="KW-1185">Reference proteome</keyword>
<feature type="transmembrane region" description="Helical" evidence="1">
    <location>
        <begin position="63"/>
        <end position="82"/>
    </location>
</feature>
<evidence type="ECO:0000256" key="1">
    <source>
        <dbReference type="SAM" id="Phobius"/>
    </source>
</evidence>